<keyword evidence="5" id="KW-0808">Transferase</keyword>
<evidence type="ECO:0000313" key="19">
    <source>
        <dbReference type="Proteomes" id="UP000192578"/>
    </source>
</evidence>
<dbReference type="SMART" id="SM00220">
    <property type="entry name" value="S_TKc"/>
    <property type="match status" value="1"/>
</dbReference>
<dbReference type="PANTHER" id="PTHR24198">
    <property type="entry name" value="ANKYRIN REPEAT AND PROTEIN KINASE DOMAIN-CONTAINING PROTEIN"/>
    <property type="match status" value="1"/>
</dbReference>
<dbReference type="Pfam" id="PF13855">
    <property type="entry name" value="LRR_8"/>
    <property type="match status" value="1"/>
</dbReference>
<dbReference type="SMART" id="SM00248">
    <property type="entry name" value="ANK"/>
    <property type="match status" value="9"/>
</dbReference>
<dbReference type="GO" id="GO:0005737">
    <property type="term" value="C:cytoplasm"/>
    <property type="evidence" value="ECO:0007669"/>
    <property type="project" value="UniProtKB-ARBA"/>
</dbReference>
<dbReference type="Pfam" id="PF12799">
    <property type="entry name" value="LRR_4"/>
    <property type="match status" value="1"/>
</dbReference>
<evidence type="ECO:0000256" key="15">
    <source>
        <dbReference type="SAM" id="MobiDB-lite"/>
    </source>
</evidence>
<feature type="compositionally biased region" description="Low complexity" evidence="15">
    <location>
        <begin position="652"/>
        <end position="667"/>
    </location>
</feature>
<proteinExistence type="predicted"/>
<dbReference type="Pfam" id="PF12796">
    <property type="entry name" value="Ank_2"/>
    <property type="match status" value="3"/>
</dbReference>
<dbReference type="Proteomes" id="UP000192578">
    <property type="component" value="Unassembled WGS sequence"/>
</dbReference>
<dbReference type="PROSITE" id="PS51424">
    <property type="entry name" value="ROC"/>
    <property type="match status" value="1"/>
</dbReference>
<evidence type="ECO:0000256" key="2">
    <source>
        <dbReference type="ARBA" id="ARBA00012513"/>
    </source>
</evidence>
<comment type="caution">
    <text evidence="18">The sequence shown here is derived from an EMBL/GenBank/DDBJ whole genome shotgun (WGS) entry which is preliminary data.</text>
</comment>
<dbReference type="Pfam" id="PF08477">
    <property type="entry name" value="Roc"/>
    <property type="match status" value="1"/>
</dbReference>
<keyword evidence="9 14" id="KW-0067">ATP-binding</keyword>
<name>A0A1W0WKA2_HYPEX</name>
<dbReference type="PROSITE" id="PS00108">
    <property type="entry name" value="PROTEIN_KINASE_ST"/>
    <property type="match status" value="1"/>
</dbReference>
<dbReference type="GO" id="GO:0009966">
    <property type="term" value="P:regulation of signal transduction"/>
    <property type="evidence" value="ECO:0007669"/>
    <property type="project" value="UniProtKB-ARBA"/>
</dbReference>
<dbReference type="InterPro" id="IPR032675">
    <property type="entry name" value="LRR_dom_sf"/>
</dbReference>
<dbReference type="Gene3D" id="1.10.510.10">
    <property type="entry name" value="Transferase(Phosphotransferase) domain 1"/>
    <property type="match status" value="1"/>
</dbReference>
<keyword evidence="8 18" id="KW-0418">Kinase</keyword>
<dbReference type="InterPro" id="IPR027417">
    <property type="entry name" value="P-loop_NTPase"/>
</dbReference>
<feature type="compositionally biased region" description="Low complexity" evidence="15">
    <location>
        <begin position="843"/>
        <end position="859"/>
    </location>
</feature>
<feature type="repeat" description="ANK" evidence="13">
    <location>
        <begin position="350"/>
        <end position="382"/>
    </location>
</feature>
<evidence type="ECO:0000256" key="6">
    <source>
        <dbReference type="ARBA" id="ARBA00022737"/>
    </source>
</evidence>
<evidence type="ECO:0000259" key="16">
    <source>
        <dbReference type="PROSITE" id="PS50011"/>
    </source>
</evidence>
<dbReference type="EC" id="2.7.11.1" evidence="2"/>
<dbReference type="PROSITE" id="PS50088">
    <property type="entry name" value="ANK_REPEAT"/>
    <property type="match status" value="3"/>
</dbReference>
<organism evidence="18 19">
    <name type="scientific">Hypsibius exemplaris</name>
    <name type="common">Freshwater tardigrade</name>
    <dbReference type="NCBI Taxonomy" id="2072580"/>
    <lineage>
        <taxon>Eukaryota</taxon>
        <taxon>Metazoa</taxon>
        <taxon>Ecdysozoa</taxon>
        <taxon>Tardigrada</taxon>
        <taxon>Eutardigrada</taxon>
        <taxon>Parachela</taxon>
        <taxon>Hypsibioidea</taxon>
        <taxon>Hypsibiidae</taxon>
        <taxon>Hypsibius</taxon>
    </lineage>
</organism>
<dbReference type="SUPFAM" id="SSF52540">
    <property type="entry name" value="P-loop containing nucleoside triphosphate hydrolases"/>
    <property type="match status" value="1"/>
</dbReference>
<evidence type="ECO:0000256" key="3">
    <source>
        <dbReference type="ARBA" id="ARBA00022527"/>
    </source>
</evidence>
<sequence>MADEDFPGRLLHQACMWENAELLEDLLSNGEEVKNIDSEDKYGRTPLHSAAKSGNASLVAVLLSSGAAPNVQSSLRAGAETPLHIAAHHGRLEAVAGLLSAGATTTIRNAKGQTPLDVAVERKHRDCVEMLKIYQVAKAEKLVTAKADFLDAFLAGNSALVETVLDSVHSDAGRLIDSTTDNGIPVVFEAVSQNDVGMVRLFLEKGASVDFVEKDHNPLYEAAFRGNQEIVKLLLKACPALASRSNELGWLPLHVAVNLQHRDIVDQILTFPYPDSLLQPYVDVTMTWTYRLAFDMNSVTVDGQSPLYLGVETGNLRLVEQLIAKKVKAVNEKDESRDISPLQLDLPSYNGETALYAAVKLKHHPIMRLLLEQGADADCRVSLGDPAESSNNLAAAVRNNDLTAVNLLLANKATDVGHYGLSAASMNGVTQEIREKILALHAHRDTEYKINKKVMELATSRGIRSHSSPSGSLTYSSIFPTVPVAISWQNTKNLSTFDESWLLYSAIILNPKVAGGMALYGITKLDISNGSLEEIPTCVFRLQSLRCLNASRNRIARFQSLELCRNISACQCPVLQDVNLSYNSLTAAPDDLFYFPALISLDLSYNSISVVPFALWQAVSLKEINFSHNLIETLPLKSDRNLGSSSESRTVSMTLSESGSESSVNESDMSTLSLPEISIQPVHRKNLWTSRLTVETAAKSVESKSERGESALKQINLSHNALTSPPLGLSCLAPNLTKLILSHNKLGSSGIIQDYPAGLKHLELAGNLLEEELRPGTADEMDGVCYFEDSSWAKGKPRMAISEQACVHRRHWKLDNLRTLTVAHNLLTSFDVTGGPPAKRGSRASTGSSGRLDSSMSSGSSLLYPNLSSLDVSDNKISDIPESYSNLTALSVLSIENNAAITDIPPQLGLLQKMWTLNANGCNLSEPLKSMFENKQYKTADILGYLKSSLERCQPYARMKLMLVGLENKGKTSLLRALKSEETKAKQRDSSNWSQRMTTEKSKRISSTQLSTVGIDLGEWVCSVDGVHDVTFRTWDFAGQREYYATHQYFLSRRSIYLVVWNMMDGVAGIREVTQWLVNIQARAPSSPVIIVGTHLDEIRGTKNAPDLVEDLKREVRQRFMGVIDADKHGLPRVIGCIEVSSKTRANIAQLGRMVAETAWEIRSPGTTKRLMEQQIPAIYAALEDLVSSLAFEYRESGQHPVVTTEYFRAIVAHEIYERFNLTFRDSAELRQAVMFLHDNGILLHYEDSSGLKDLYFLDPQWLCDTLASVITVREINPFVKKGIMKIDDLKVLFKPSKYALIDIHTYILNLLNKFEVALKLDSRTLLIPSMLPVKGTGVPESSLEAMPLKIEIKSGGRNWIHFKPYLESPEEPAMVMEGLTTDPNLHIRRFYTMLYFPSGFWPRLTSRLISDEKFYKDLRGYYSDETRPGLAVEWLCWQNAMELRFGNLAVLRLKDLNTSTVLPESVLHNHDGTWKELHLENKAIVEVEFPLYKKADQLVVSSVMSVSQLVNRCVNHIDALLEDWYPSLGTRFIHTSTGQFLVTKFIPCVKCMAEWRIHLNGGASIGPAEDSQEVRFRTFSVEQTIYRAITGHYDLLCPEHGSIAIGEVAPETMFLDLPPEKLLFPGDLKRGRILGRGAFGFVYRASVKPTAFRTAQDVAVKMLLPVDPGFGAEPGVISAYKSVMQQWEHDPLQSYCKAYWTARQELSILTSLSHHHIVGLVGLCMQPLGIVLQLAPKGSLLDHLKALRQSSDRMSACAIQQVAVQISKALEYLHGFRIIYRDLKSDNVLVWSMEKKVLVKLTDYGISRAVTAASTTKGFAGTEAYIAPEIIQYGGEQEYNEGVDVFSFGMLMYELLTLKQPFDGQDQVKDFVLDGGRPPVPIWSLQYPSLLLDMTVLAWSQLPKDRPSSSQALSICSTPEFSHLQDVAMLEDVGLNIPMGGVFGLPDGIGIALTDGTLDAVSCNADRWNDAKIATVHNDAPVLHCLVMPDFIWLLRGKEVAVHQTSTRVRLPVVQSSALAELPLFAAENKLVEAFCRSDVRSYKLTSVTKDTLWGASDGGQLVIIHVKDDGIAQDLFLQHGRKLPGLRVVASAKDGLAWTYLDEGATIFCWKLVKPHIIHRLDCDRLIPVSESLDSIGIDETREEKKKRHICCMAFFEGLLYVGTVWGSLIIVESQTLNPSSVIRPHADRILAIIPLRFATDGGGGGGSATATRIVTVGQGYRDVISRFFPHDSVKQTVSPLTLCAVLWRTNDWAVI</sequence>
<dbReference type="GO" id="GO:0004674">
    <property type="term" value="F:protein serine/threonine kinase activity"/>
    <property type="evidence" value="ECO:0007669"/>
    <property type="project" value="UniProtKB-KW"/>
</dbReference>
<feature type="repeat" description="ANK" evidence="13">
    <location>
        <begin position="42"/>
        <end position="74"/>
    </location>
</feature>
<keyword evidence="7 14" id="KW-0547">Nucleotide-binding</keyword>
<dbReference type="OrthoDB" id="10252328at2759"/>
<dbReference type="Gene3D" id="3.80.10.10">
    <property type="entry name" value="Ribonuclease Inhibitor"/>
    <property type="match status" value="3"/>
</dbReference>
<evidence type="ECO:0000256" key="7">
    <source>
        <dbReference type="ARBA" id="ARBA00022741"/>
    </source>
</evidence>
<dbReference type="PANTHER" id="PTHR24198:SF169">
    <property type="entry name" value="NON-SPECIFIC SERINE_THREONINE PROTEIN KINASE"/>
    <property type="match status" value="1"/>
</dbReference>
<evidence type="ECO:0000256" key="9">
    <source>
        <dbReference type="ARBA" id="ARBA00022840"/>
    </source>
</evidence>
<dbReference type="InterPro" id="IPR020859">
    <property type="entry name" value="ROC"/>
</dbReference>
<feature type="region of interest" description="Disordered" evidence="15">
    <location>
        <begin position="640"/>
        <end position="667"/>
    </location>
</feature>
<dbReference type="Pfam" id="PF00069">
    <property type="entry name" value="Pkinase"/>
    <property type="match status" value="1"/>
</dbReference>
<comment type="catalytic activity">
    <reaction evidence="12">
        <text>L-seryl-[protein] + ATP = O-phospho-L-seryl-[protein] + ADP + H(+)</text>
        <dbReference type="Rhea" id="RHEA:17989"/>
        <dbReference type="Rhea" id="RHEA-COMP:9863"/>
        <dbReference type="Rhea" id="RHEA-COMP:11604"/>
        <dbReference type="ChEBI" id="CHEBI:15378"/>
        <dbReference type="ChEBI" id="CHEBI:29999"/>
        <dbReference type="ChEBI" id="CHEBI:30616"/>
        <dbReference type="ChEBI" id="CHEBI:83421"/>
        <dbReference type="ChEBI" id="CHEBI:456216"/>
        <dbReference type="EC" id="2.7.11.1"/>
    </reaction>
</comment>
<accession>A0A1W0WKA2</accession>
<dbReference type="Gene3D" id="3.40.50.300">
    <property type="entry name" value="P-loop containing nucleotide triphosphate hydrolases"/>
    <property type="match status" value="1"/>
</dbReference>
<evidence type="ECO:0000256" key="5">
    <source>
        <dbReference type="ARBA" id="ARBA00022679"/>
    </source>
</evidence>
<dbReference type="Pfam" id="PF16095">
    <property type="entry name" value="COR-A"/>
    <property type="match status" value="1"/>
</dbReference>
<dbReference type="PROSITE" id="PS50297">
    <property type="entry name" value="ANK_REP_REGION"/>
    <property type="match status" value="3"/>
</dbReference>
<evidence type="ECO:0000256" key="13">
    <source>
        <dbReference type="PROSITE-ProRule" id="PRU00023"/>
    </source>
</evidence>
<keyword evidence="3" id="KW-0723">Serine/threonine-protein kinase</keyword>
<keyword evidence="4" id="KW-0433">Leucine-rich repeat</keyword>
<feature type="repeat" description="ANK" evidence="13">
    <location>
        <begin position="78"/>
        <end position="110"/>
    </location>
</feature>
<dbReference type="PRINTS" id="PR01415">
    <property type="entry name" value="ANKYRIN"/>
</dbReference>
<feature type="region of interest" description="Disordered" evidence="15">
    <location>
        <begin position="834"/>
        <end position="859"/>
    </location>
</feature>
<dbReference type="InterPro" id="IPR025875">
    <property type="entry name" value="Leu-rich_rpt_4"/>
</dbReference>
<feature type="region of interest" description="Disordered" evidence="15">
    <location>
        <begin position="981"/>
        <end position="1000"/>
    </location>
</feature>
<evidence type="ECO:0000256" key="12">
    <source>
        <dbReference type="ARBA" id="ARBA00048679"/>
    </source>
</evidence>
<dbReference type="InterPro" id="IPR036770">
    <property type="entry name" value="Ankyrin_rpt-contain_sf"/>
</dbReference>
<dbReference type="Pfam" id="PF13637">
    <property type="entry name" value="Ank_4"/>
    <property type="match status" value="1"/>
</dbReference>
<dbReference type="PROSITE" id="PS50011">
    <property type="entry name" value="PROTEIN_KINASE_DOM"/>
    <property type="match status" value="1"/>
</dbReference>
<comment type="cofactor">
    <cofactor evidence="1">
        <name>Mg(2+)</name>
        <dbReference type="ChEBI" id="CHEBI:18420"/>
    </cofactor>
</comment>
<feature type="domain" description="Protein kinase" evidence="16">
    <location>
        <begin position="1629"/>
        <end position="1922"/>
    </location>
</feature>
<evidence type="ECO:0000256" key="10">
    <source>
        <dbReference type="ARBA" id="ARBA00023043"/>
    </source>
</evidence>
<evidence type="ECO:0000256" key="8">
    <source>
        <dbReference type="ARBA" id="ARBA00022777"/>
    </source>
</evidence>
<dbReference type="Gene3D" id="1.25.40.20">
    <property type="entry name" value="Ankyrin repeat-containing domain"/>
    <property type="match status" value="4"/>
</dbReference>
<dbReference type="Gene3D" id="1.10.10.2200">
    <property type="match status" value="1"/>
</dbReference>
<dbReference type="SUPFAM" id="SSF52058">
    <property type="entry name" value="L domain-like"/>
    <property type="match status" value="1"/>
</dbReference>
<dbReference type="Gene3D" id="3.30.200.20">
    <property type="entry name" value="Phosphorylase Kinase, domain 1"/>
    <property type="match status" value="1"/>
</dbReference>
<evidence type="ECO:0000256" key="1">
    <source>
        <dbReference type="ARBA" id="ARBA00001946"/>
    </source>
</evidence>
<keyword evidence="10 13" id="KW-0040">ANK repeat</keyword>
<evidence type="ECO:0000256" key="11">
    <source>
        <dbReference type="ARBA" id="ARBA00047899"/>
    </source>
</evidence>
<keyword evidence="19" id="KW-1185">Reference proteome</keyword>
<dbReference type="SUPFAM" id="SSF48403">
    <property type="entry name" value="Ankyrin repeat"/>
    <property type="match status" value="1"/>
</dbReference>
<feature type="binding site" evidence="14">
    <location>
        <position position="1662"/>
    </location>
    <ligand>
        <name>ATP</name>
        <dbReference type="ChEBI" id="CHEBI:30616"/>
    </ligand>
</feature>
<feature type="compositionally biased region" description="Polar residues" evidence="15">
    <location>
        <begin position="641"/>
        <end position="651"/>
    </location>
</feature>
<dbReference type="InterPro" id="IPR001611">
    <property type="entry name" value="Leu-rich_rpt"/>
</dbReference>
<evidence type="ECO:0000256" key="14">
    <source>
        <dbReference type="PROSITE-ProRule" id="PRU10141"/>
    </source>
</evidence>
<dbReference type="InterPro" id="IPR032171">
    <property type="entry name" value="COR-A"/>
</dbReference>
<evidence type="ECO:0000259" key="17">
    <source>
        <dbReference type="PROSITE" id="PS51424"/>
    </source>
</evidence>
<reference evidence="19" key="1">
    <citation type="submission" date="2017-01" db="EMBL/GenBank/DDBJ databases">
        <title>Comparative genomics of anhydrobiosis in the tardigrade Hypsibius dujardini.</title>
        <authorList>
            <person name="Yoshida Y."/>
            <person name="Koutsovoulos G."/>
            <person name="Laetsch D."/>
            <person name="Stevens L."/>
            <person name="Kumar S."/>
            <person name="Horikawa D."/>
            <person name="Ishino K."/>
            <person name="Komine S."/>
            <person name="Tomita M."/>
            <person name="Blaxter M."/>
            <person name="Arakawa K."/>
        </authorList>
    </citation>
    <scope>NUCLEOTIDE SEQUENCE [LARGE SCALE GENOMIC DNA]</scope>
    <source>
        <strain evidence="19">Z151</strain>
    </source>
</reference>
<comment type="catalytic activity">
    <reaction evidence="11">
        <text>L-threonyl-[protein] + ATP = O-phospho-L-threonyl-[protein] + ADP + H(+)</text>
        <dbReference type="Rhea" id="RHEA:46608"/>
        <dbReference type="Rhea" id="RHEA-COMP:11060"/>
        <dbReference type="Rhea" id="RHEA-COMP:11605"/>
        <dbReference type="ChEBI" id="CHEBI:15378"/>
        <dbReference type="ChEBI" id="CHEBI:30013"/>
        <dbReference type="ChEBI" id="CHEBI:30616"/>
        <dbReference type="ChEBI" id="CHEBI:61977"/>
        <dbReference type="ChEBI" id="CHEBI:456216"/>
        <dbReference type="EC" id="2.7.11.1"/>
    </reaction>
</comment>
<evidence type="ECO:0000256" key="4">
    <source>
        <dbReference type="ARBA" id="ARBA00022614"/>
    </source>
</evidence>
<dbReference type="EMBL" id="MTYJ01000086">
    <property type="protein sequence ID" value="OQV15651.1"/>
    <property type="molecule type" value="Genomic_DNA"/>
</dbReference>
<dbReference type="PROSITE" id="PS00107">
    <property type="entry name" value="PROTEIN_KINASE_ATP"/>
    <property type="match status" value="1"/>
</dbReference>
<dbReference type="PROSITE" id="PS51450">
    <property type="entry name" value="LRR"/>
    <property type="match status" value="2"/>
</dbReference>
<dbReference type="InterPro" id="IPR011009">
    <property type="entry name" value="Kinase-like_dom_sf"/>
</dbReference>
<dbReference type="Gene3D" id="3.30.70.1390">
    <property type="entry name" value="ROC domain from the Parkinson's disease-associated leucine-rich repeat kinase 2"/>
    <property type="match status" value="1"/>
</dbReference>
<dbReference type="InterPro" id="IPR008271">
    <property type="entry name" value="Ser/Thr_kinase_AS"/>
</dbReference>
<gene>
    <name evidence="18" type="ORF">BV898_10238</name>
</gene>
<dbReference type="InterPro" id="IPR003591">
    <property type="entry name" value="Leu-rich_rpt_typical-subtyp"/>
</dbReference>
<dbReference type="InterPro" id="IPR002110">
    <property type="entry name" value="Ankyrin_rpt"/>
</dbReference>
<dbReference type="GO" id="GO:0005524">
    <property type="term" value="F:ATP binding"/>
    <property type="evidence" value="ECO:0007669"/>
    <property type="project" value="UniProtKB-UniRule"/>
</dbReference>
<feature type="domain" description="Roc" evidence="17">
    <location>
        <begin position="952"/>
        <end position="1162"/>
    </location>
</feature>
<evidence type="ECO:0000313" key="18">
    <source>
        <dbReference type="EMBL" id="OQV15651.1"/>
    </source>
</evidence>
<protein>
    <recommendedName>
        <fullName evidence="2">non-specific serine/threonine protein kinase</fullName>
        <ecNumber evidence="2">2.7.11.1</ecNumber>
    </recommendedName>
</protein>
<dbReference type="GO" id="GO:0005525">
    <property type="term" value="F:GTP binding"/>
    <property type="evidence" value="ECO:0007669"/>
    <property type="project" value="UniProtKB-KW"/>
</dbReference>
<dbReference type="InterPro" id="IPR000719">
    <property type="entry name" value="Prot_kinase_dom"/>
</dbReference>
<keyword evidence="6" id="KW-0677">Repeat</keyword>
<dbReference type="SMART" id="SM00369">
    <property type="entry name" value="LRR_TYP"/>
    <property type="match status" value="6"/>
</dbReference>
<dbReference type="PRINTS" id="PR00449">
    <property type="entry name" value="RASTRNSFRMNG"/>
</dbReference>
<dbReference type="SUPFAM" id="SSF56112">
    <property type="entry name" value="Protein kinase-like (PK-like)"/>
    <property type="match status" value="1"/>
</dbReference>
<dbReference type="InterPro" id="IPR017441">
    <property type="entry name" value="Protein_kinase_ATP_BS"/>
</dbReference>